<feature type="domain" description="HEPN" evidence="2">
    <location>
        <begin position="27"/>
        <end position="131"/>
    </location>
</feature>
<keyword evidence="3" id="KW-0238">DNA-binding</keyword>
<dbReference type="PANTHER" id="PTHR36565:SF1">
    <property type="entry name" value="UPF0332 PROTEIN TM_1000"/>
    <property type="match status" value="1"/>
</dbReference>
<accession>A0A483CMV2</accession>
<dbReference type="Gene3D" id="1.20.120.330">
    <property type="entry name" value="Nucleotidyltransferases domain 2"/>
    <property type="match status" value="1"/>
</dbReference>
<sequence>MKRQNFLSKLFRKGKIQIVEPSVQVQEAYRRKSESYLISAKILLENGRLEETVSMAYYSMYYMVLALLFKTGIKCENHSGAMILLEHLYGIDSSHLAAAKRERIDKQYYVDFAITAEDVRDSIEEAEAFCADLLDFMERLHQGDISRLRDEAVRLLEGPDE</sequence>
<dbReference type="OrthoDB" id="108813at2157"/>
<dbReference type="InterPro" id="IPR052226">
    <property type="entry name" value="UPF0332_toxin"/>
</dbReference>
<protein>
    <submittedName>
        <fullName evidence="3">DNA-binding protein</fullName>
    </submittedName>
</protein>
<gene>
    <name evidence="3" type="ORF">CUJ86_11705</name>
</gene>
<organism evidence="3 4">
    <name type="scientific">Methanofollis fontis</name>
    <dbReference type="NCBI Taxonomy" id="2052832"/>
    <lineage>
        <taxon>Archaea</taxon>
        <taxon>Methanobacteriati</taxon>
        <taxon>Methanobacteriota</taxon>
        <taxon>Stenosarchaea group</taxon>
        <taxon>Methanomicrobia</taxon>
        <taxon>Methanomicrobiales</taxon>
        <taxon>Methanomicrobiaceae</taxon>
        <taxon>Methanofollis</taxon>
    </lineage>
</organism>
<evidence type="ECO:0000313" key="3">
    <source>
        <dbReference type="EMBL" id="TAJ43202.1"/>
    </source>
</evidence>
<dbReference type="AlphaFoldDB" id="A0A483CMV2"/>
<name>A0A483CMV2_9EURY</name>
<comment type="caution">
    <text evidence="3">The sequence shown here is derived from an EMBL/GenBank/DDBJ whole genome shotgun (WGS) entry which is preliminary data.</text>
</comment>
<dbReference type="Pfam" id="PF05168">
    <property type="entry name" value="HEPN"/>
    <property type="match status" value="1"/>
</dbReference>
<dbReference type="PANTHER" id="PTHR36565">
    <property type="entry name" value="UPF0332 PROTEIN TM_1000"/>
    <property type="match status" value="1"/>
</dbReference>
<evidence type="ECO:0000313" key="4">
    <source>
        <dbReference type="Proteomes" id="UP000292580"/>
    </source>
</evidence>
<comment type="similarity">
    <text evidence="1">Belongs to the UPF0332 family.</text>
</comment>
<keyword evidence="4" id="KW-1185">Reference proteome</keyword>
<evidence type="ECO:0000256" key="1">
    <source>
        <dbReference type="ARBA" id="ARBA00038248"/>
    </source>
</evidence>
<dbReference type="EMBL" id="PGCL01000013">
    <property type="protein sequence ID" value="TAJ43202.1"/>
    <property type="molecule type" value="Genomic_DNA"/>
</dbReference>
<evidence type="ECO:0000259" key="2">
    <source>
        <dbReference type="Pfam" id="PF05168"/>
    </source>
</evidence>
<dbReference type="InterPro" id="IPR007842">
    <property type="entry name" value="HEPN_dom"/>
</dbReference>
<proteinExistence type="inferred from homology"/>
<dbReference type="GO" id="GO:0003677">
    <property type="term" value="F:DNA binding"/>
    <property type="evidence" value="ECO:0007669"/>
    <property type="project" value="UniProtKB-KW"/>
</dbReference>
<dbReference type="Proteomes" id="UP000292580">
    <property type="component" value="Unassembled WGS sequence"/>
</dbReference>
<reference evidence="3 4" key="1">
    <citation type="submission" date="2017-11" db="EMBL/GenBank/DDBJ databases">
        <title>Isolation and Characterization of Methanofollis Species from Methane Seep Offshore SW Taiwan.</title>
        <authorList>
            <person name="Teng N.-H."/>
            <person name="Lai M.-C."/>
            <person name="Chen S.-C."/>
        </authorList>
    </citation>
    <scope>NUCLEOTIDE SEQUENCE [LARGE SCALE GENOMIC DNA]</scope>
    <source>
        <strain evidence="3 4">FWC-SCC2</strain>
    </source>
</reference>